<name>C0EE40_9FIRM</name>
<evidence type="ECO:0000256" key="1">
    <source>
        <dbReference type="ARBA" id="ARBA00004651"/>
    </source>
</evidence>
<evidence type="ECO:0000256" key="7">
    <source>
        <dbReference type="ARBA" id="ARBA00023136"/>
    </source>
</evidence>
<feature type="transmembrane region" description="Helical" evidence="8">
    <location>
        <begin position="251"/>
        <end position="271"/>
    </location>
</feature>
<keyword evidence="5 8" id="KW-0812">Transmembrane</keyword>
<dbReference type="GO" id="GO:0005886">
    <property type="term" value="C:plasma membrane"/>
    <property type="evidence" value="ECO:0007669"/>
    <property type="project" value="UniProtKB-SubCell"/>
</dbReference>
<evidence type="ECO:0000256" key="3">
    <source>
        <dbReference type="ARBA" id="ARBA00022448"/>
    </source>
</evidence>
<keyword evidence="7 8" id="KW-0472">Membrane</keyword>
<evidence type="ECO:0000256" key="2">
    <source>
        <dbReference type="ARBA" id="ARBA00010145"/>
    </source>
</evidence>
<evidence type="ECO:0000256" key="4">
    <source>
        <dbReference type="ARBA" id="ARBA00022475"/>
    </source>
</evidence>
<feature type="transmembrane region" description="Helical" evidence="8">
    <location>
        <begin position="189"/>
        <end position="209"/>
    </location>
</feature>
<dbReference type="PANTHER" id="PTHR36838">
    <property type="entry name" value="AUXIN EFFLUX CARRIER FAMILY PROTEIN"/>
    <property type="match status" value="1"/>
</dbReference>
<dbReference type="EMBL" id="ACEC01000066">
    <property type="protein sequence ID" value="EEG30388.1"/>
    <property type="molecule type" value="Genomic_DNA"/>
</dbReference>
<keyword evidence="10" id="KW-1185">Reference proteome</keyword>
<reference evidence="9 10" key="1">
    <citation type="submission" date="2009-01" db="EMBL/GenBank/DDBJ databases">
        <authorList>
            <person name="Fulton L."/>
            <person name="Clifton S."/>
            <person name="Fulton B."/>
            <person name="Xu J."/>
            <person name="Minx P."/>
            <person name="Pepin K.H."/>
            <person name="Johnson M."/>
            <person name="Bhonagiri V."/>
            <person name="Nash W.E."/>
            <person name="Mardis E.R."/>
            <person name="Wilson R.K."/>
        </authorList>
    </citation>
    <scope>NUCLEOTIDE SEQUENCE [LARGE SCALE GENOMIC DNA]</scope>
    <source>
        <strain evidence="9 10">DSM 5476</strain>
    </source>
</reference>
<feature type="transmembrane region" description="Helical" evidence="8">
    <location>
        <begin position="157"/>
        <end position="177"/>
    </location>
</feature>
<keyword evidence="3" id="KW-0813">Transport</keyword>
<dbReference type="Proteomes" id="UP000003340">
    <property type="component" value="Unassembled WGS sequence"/>
</dbReference>
<gene>
    <name evidence="9" type="ORF">CLOSTMETH_02119</name>
</gene>
<evidence type="ECO:0000256" key="5">
    <source>
        <dbReference type="ARBA" id="ARBA00022692"/>
    </source>
</evidence>
<feature type="transmembrane region" description="Helical" evidence="8">
    <location>
        <begin position="125"/>
        <end position="145"/>
    </location>
</feature>
<feature type="transmembrane region" description="Helical" evidence="8">
    <location>
        <begin position="67"/>
        <end position="88"/>
    </location>
</feature>
<dbReference type="HOGENOM" id="CLU_056175_1_0_9"/>
<dbReference type="PANTHER" id="PTHR36838:SF1">
    <property type="entry name" value="SLR1864 PROTEIN"/>
    <property type="match status" value="1"/>
</dbReference>
<dbReference type="STRING" id="537013.CLOSTMETH_02119"/>
<dbReference type="Gene3D" id="1.20.1530.20">
    <property type="match status" value="1"/>
</dbReference>
<accession>C0EE40</accession>
<evidence type="ECO:0000313" key="10">
    <source>
        <dbReference type="Proteomes" id="UP000003340"/>
    </source>
</evidence>
<protein>
    <submittedName>
        <fullName evidence="9">Transporter, auxin efflux carrier (AEC) family protein</fullName>
    </submittedName>
</protein>
<evidence type="ECO:0000256" key="8">
    <source>
        <dbReference type="SAM" id="Phobius"/>
    </source>
</evidence>
<feature type="transmembrane region" description="Helical" evidence="8">
    <location>
        <begin position="6"/>
        <end position="25"/>
    </location>
</feature>
<proteinExistence type="inferred from homology"/>
<evidence type="ECO:0000256" key="6">
    <source>
        <dbReference type="ARBA" id="ARBA00022989"/>
    </source>
</evidence>
<dbReference type="GO" id="GO:0055085">
    <property type="term" value="P:transmembrane transport"/>
    <property type="evidence" value="ECO:0007669"/>
    <property type="project" value="InterPro"/>
</dbReference>
<sequence length="307" mass="33232">MQAGLTILNQVFIMFLLILTGYFCHRLGLISARANKQLANLLITIVTAALIIDTYQTDFDPAAARNLLISFALSFGILFLGVVVSLLMKRKGSEYSVPTERFGVIYSNSAYMGIPLLLATVGPTGVFYSSAFMVAFNVMTWAQGATMLTGQRSLRQVLRALVTPVTFSILISLPMFFFRIRLPQPVGDAIGYLASLLTPLSMLVSGVFIAQTNLVQAFTSLRVYAVSALRLLVIPAITLFALWVLPIDGDLKLTMLILSAAPCATGTMLFASRFGGDVQRASGVFAVSTLLSIVTMPLLIIVAEAIW</sequence>
<evidence type="ECO:0000313" key="9">
    <source>
        <dbReference type="EMBL" id="EEG30388.1"/>
    </source>
</evidence>
<dbReference type="InterPro" id="IPR004776">
    <property type="entry name" value="Mem_transp_PIN-like"/>
</dbReference>
<comment type="subcellular location">
    <subcellularLocation>
        <location evidence="1">Cell membrane</location>
        <topology evidence="1">Multi-pass membrane protein</topology>
    </subcellularLocation>
</comment>
<keyword evidence="6 8" id="KW-1133">Transmembrane helix</keyword>
<dbReference type="eggNOG" id="COG0679">
    <property type="taxonomic scope" value="Bacteria"/>
</dbReference>
<feature type="transmembrane region" description="Helical" evidence="8">
    <location>
        <begin position="283"/>
        <end position="306"/>
    </location>
</feature>
<keyword evidence="4" id="KW-1003">Cell membrane</keyword>
<feature type="transmembrane region" description="Helical" evidence="8">
    <location>
        <begin position="221"/>
        <end position="245"/>
    </location>
</feature>
<dbReference type="InterPro" id="IPR038770">
    <property type="entry name" value="Na+/solute_symporter_sf"/>
</dbReference>
<dbReference type="Pfam" id="PF03547">
    <property type="entry name" value="Mem_trans"/>
    <property type="match status" value="2"/>
</dbReference>
<dbReference type="AlphaFoldDB" id="C0EE40"/>
<comment type="caution">
    <text evidence="9">The sequence shown here is derived from an EMBL/GenBank/DDBJ whole genome shotgun (WGS) entry which is preliminary data.</text>
</comment>
<reference evidence="9 10" key="2">
    <citation type="submission" date="2009-02" db="EMBL/GenBank/DDBJ databases">
        <title>Draft genome sequence of Clostridium methylpentosum (DSM 5476).</title>
        <authorList>
            <person name="Sudarsanam P."/>
            <person name="Ley R."/>
            <person name="Guruge J."/>
            <person name="Turnbaugh P.J."/>
            <person name="Mahowald M."/>
            <person name="Liep D."/>
            <person name="Gordon J."/>
        </authorList>
    </citation>
    <scope>NUCLEOTIDE SEQUENCE [LARGE SCALE GENOMIC DNA]</scope>
    <source>
        <strain evidence="9 10">DSM 5476</strain>
    </source>
</reference>
<comment type="similarity">
    <text evidence="2">Belongs to the auxin efflux carrier (TC 2.A.69) family.</text>
</comment>
<organism evidence="9 10">
    <name type="scientific">[Clostridium] methylpentosum DSM 5476</name>
    <dbReference type="NCBI Taxonomy" id="537013"/>
    <lineage>
        <taxon>Bacteria</taxon>
        <taxon>Bacillati</taxon>
        <taxon>Bacillota</taxon>
        <taxon>Clostridia</taxon>
        <taxon>Eubacteriales</taxon>
        <taxon>Oscillospiraceae</taxon>
        <taxon>Oscillospiraceae incertae sedis</taxon>
    </lineage>
</organism>